<dbReference type="AlphaFoldDB" id="A0A150G661"/>
<comment type="similarity">
    <text evidence="1">Belongs to the glycosyltransferase 90 family.</text>
</comment>
<proteinExistence type="inferred from homology"/>
<dbReference type="InterPro" id="IPR051091">
    <property type="entry name" value="O-Glucosyltr/Glycosyltrsf_90"/>
</dbReference>
<evidence type="ECO:0000259" key="4">
    <source>
        <dbReference type="SMART" id="SM00672"/>
    </source>
</evidence>
<reference evidence="6" key="1">
    <citation type="journal article" date="2016" name="Nat. Commun.">
        <title>The Gonium pectorale genome demonstrates co-option of cell cycle regulation during the evolution of multicellularity.</title>
        <authorList>
            <person name="Hanschen E.R."/>
            <person name="Marriage T.N."/>
            <person name="Ferris P.J."/>
            <person name="Hamaji T."/>
            <person name="Toyoda A."/>
            <person name="Fujiyama A."/>
            <person name="Neme R."/>
            <person name="Noguchi H."/>
            <person name="Minakuchi Y."/>
            <person name="Suzuki M."/>
            <person name="Kawai-Toyooka H."/>
            <person name="Smith D.R."/>
            <person name="Sparks H."/>
            <person name="Anderson J."/>
            <person name="Bakaric R."/>
            <person name="Luria V."/>
            <person name="Karger A."/>
            <person name="Kirschner M.W."/>
            <person name="Durand P.M."/>
            <person name="Michod R.E."/>
            <person name="Nozaki H."/>
            <person name="Olson B.J."/>
        </authorList>
    </citation>
    <scope>NUCLEOTIDE SEQUENCE [LARGE SCALE GENOMIC DNA]</scope>
    <source>
        <strain evidence="6">NIES-2863</strain>
    </source>
</reference>
<dbReference type="EMBL" id="LSYV01000056">
    <property type="protein sequence ID" value="KXZ45369.1"/>
    <property type="molecule type" value="Genomic_DNA"/>
</dbReference>
<dbReference type="PANTHER" id="PTHR12203">
    <property type="entry name" value="KDEL LYS-ASP-GLU-LEU CONTAINING - RELATED"/>
    <property type="match status" value="1"/>
</dbReference>
<name>A0A150G661_GONPE</name>
<evidence type="ECO:0000256" key="1">
    <source>
        <dbReference type="ARBA" id="ARBA00010118"/>
    </source>
</evidence>
<accession>A0A150G661</accession>
<organism evidence="5 6">
    <name type="scientific">Gonium pectorale</name>
    <name type="common">Green alga</name>
    <dbReference type="NCBI Taxonomy" id="33097"/>
    <lineage>
        <taxon>Eukaryota</taxon>
        <taxon>Viridiplantae</taxon>
        <taxon>Chlorophyta</taxon>
        <taxon>core chlorophytes</taxon>
        <taxon>Chlorophyceae</taxon>
        <taxon>CS clade</taxon>
        <taxon>Chlamydomonadales</taxon>
        <taxon>Volvocaceae</taxon>
        <taxon>Gonium</taxon>
    </lineage>
</organism>
<evidence type="ECO:0000256" key="2">
    <source>
        <dbReference type="ARBA" id="ARBA00022679"/>
    </source>
</evidence>
<keyword evidence="6" id="KW-1185">Reference proteome</keyword>
<sequence>MHLNKHLGAEWNHSQSSPHERQGGITLWVTASQWYFERLVEQGMDFPDSFFFLSDQDSGWCTHPDSCAIPALSIAKDRPERVDLLFPFMVGSNHSLYNFPFQLKLPQAFFSGRPNWGASERVFEQPNGTATRLWSRKHLSQLSAQHGSRLVASLLTEDAASYPGCRVTDRELPIKEHARWRFLLALDGVTYSSRLGRVMHTDSVILREASPWAEYYYRALREGVHYLPVLKDGPDDVLDLVASWENRTRDLQELAWRSQSFALRYLCPRARMLYFRRLLSRYMGLFRQPDGSNAMTGFISEVLVPIIQARRRGDMETTYMGIRPYVAGRRSVLSGSKEQRVFLAREL</sequence>
<dbReference type="SMART" id="SM00672">
    <property type="entry name" value="CAP10"/>
    <property type="match status" value="1"/>
</dbReference>
<dbReference type="GO" id="GO:0016740">
    <property type="term" value="F:transferase activity"/>
    <property type="evidence" value="ECO:0007669"/>
    <property type="project" value="UniProtKB-KW"/>
</dbReference>
<keyword evidence="2" id="KW-0808">Transferase</keyword>
<feature type="domain" description="Glycosyl transferase CAP10" evidence="4">
    <location>
        <begin position="45"/>
        <end position="289"/>
    </location>
</feature>
<evidence type="ECO:0000313" key="5">
    <source>
        <dbReference type="EMBL" id="KXZ45369.1"/>
    </source>
</evidence>
<dbReference type="PANTHER" id="PTHR12203:SF35">
    <property type="entry name" value="PROTEIN O-GLUCOSYLTRANSFERASE 1"/>
    <property type="match status" value="1"/>
</dbReference>
<evidence type="ECO:0000256" key="3">
    <source>
        <dbReference type="SAM" id="MobiDB-lite"/>
    </source>
</evidence>
<protein>
    <recommendedName>
        <fullName evidence="4">Glycosyl transferase CAP10 domain-containing protein</fullName>
    </recommendedName>
</protein>
<comment type="caution">
    <text evidence="5">The sequence shown here is derived from an EMBL/GenBank/DDBJ whole genome shotgun (WGS) entry which is preliminary data.</text>
</comment>
<feature type="region of interest" description="Disordered" evidence="3">
    <location>
        <begin position="1"/>
        <end position="20"/>
    </location>
</feature>
<dbReference type="Proteomes" id="UP000075714">
    <property type="component" value="Unassembled WGS sequence"/>
</dbReference>
<dbReference type="OrthoDB" id="202415at2759"/>
<dbReference type="InterPro" id="IPR006598">
    <property type="entry name" value="CAP10"/>
</dbReference>
<evidence type="ECO:0000313" key="6">
    <source>
        <dbReference type="Proteomes" id="UP000075714"/>
    </source>
</evidence>
<dbReference type="Pfam" id="PF05686">
    <property type="entry name" value="Glyco_transf_90"/>
    <property type="match status" value="1"/>
</dbReference>
<gene>
    <name evidence="5" type="ORF">GPECTOR_55g275</name>
</gene>